<evidence type="ECO:0000313" key="2">
    <source>
        <dbReference type="EMBL" id="EEB17540.1"/>
    </source>
</evidence>
<evidence type="ECO:0000256" key="1">
    <source>
        <dbReference type="SAM" id="MobiDB-lite"/>
    </source>
</evidence>
<proteinExistence type="predicted"/>
<feature type="compositionally biased region" description="Polar residues" evidence="1">
    <location>
        <begin position="1"/>
        <end position="11"/>
    </location>
</feature>
<feature type="compositionally biased region" description="Low complexity" evidence="1">
    <location>
        <begin position="77"/>
        <end position="87"/>
    </location>
</feature>
<protein>
    <submittedName>
        <fullName evidence="2 3">Uncharacterized protein</fullName>
    </submittedName>
</protein>
<evidence type="ECO:0000313" key="4">
    <source>
        <dbReference type="Proteomes" id="UP000009046"/>
    </source>
</evidence>
<gene>
    <name evidence="3" type="primary">8238915</name>
    <name evidence="2" type="ORF">Phum_PHUM471650</name>
</gene>
<dbReference type="KEGG" id="phu:Phum_PHUM471650"/>
<name>E0VVY4_PEDHC</name>
<dbReference type="EnsemblMetazoa" id="PHUM471650-RA">
    <property type="protein sequence ID" value="PHUM471650-PA"/>
    <property type="gene ID" value="PHUM471650"/>
</dbReference>
<evidence type="ECO:0000313" key="3">
    <source>
        <dbReference type="EnsemblMetazoa" id="PHUM471650-PA"/>
    </source>
</evidence>
<dbReference type="AlphaFoldDB" id="E0VVY4"/>
<sequence length="265" mass="30083">MTDIGGNNNKNVRPPPVCSCPDWEQTGSQGNTLSKPEGYNDRNLVFECLPNVSVLSDGYGTHDRPQSRMGTLERPNSRSSSGVSFDRSTNRGTVTYERPVSRNFDRPNSRVGNHYERPVTTCGSNNSSGGVYNNDNRMISAVIIDRPSCTTNRCDDNLTEIRNNNPLPQHNPNGNRDFDGVVGQVHSLCCAEWENGLRPQSEWNIDLDIRQHIQQCTCTCNHMGYGNYMDYQVSEKKRREKKQKNEKKKKARKIKKGRKKEGRKE</sequence>
<dbReference type="InParanoid" id="E0VVY4"/>
<keyword evidence="4" id="KW-1185">Reference proteome</keyword>
<dbReference type="GeneID" id="8238915"/>
<reference evidence="2" key="1">
    <citation type="submission" date="2007-04" db="EMBL/GenBank/DDBJ databases">
        <title>Annotation of Pediculus humanus corporis strain USDA.</title>
        <authorList>
            <person name="Kirkness E."/>
            <person name="Hannick L."/>
            <person name="Hass B."/>
            <person name="Bruggner R."/>
            <person name="Lawson D."/>
            <person name="Bidwell S."/>
            <person name="Joardar V."/>
            <person name="Caler E."/>
            <person name="Walenz B."/>
            <person name="Inman J."/>
            <person name="Schobel S."/>
            <person name="Galinsky K."/>
            <person name="Amedeo P."/>
            <person name="Strausberg R."/>
        </authorList>
    </citation>
    <scope>NUCLEOTIDE SEQUENCE</scope>
    <source>
        <strain evidence="2">USDA</strain>
    </source>
</reference>
<dbReference type="CTD" id="8238915"/>
<feature type="compositionally biased region" description="Basic and acidic residues" evidence="1">
    <location>
        <begin position="99"/>
        <end position="117"/>
    </location>
</feature>
<dbReference type="HOGENOM" id="CLU_1050896_0_0_1"/>
<dbReference type="EMBL" id="DS235815">
    <property type="protein sequence ID" value="EEB17540.1"/>
    <property type="molecule type" value="Genomic_DNA"/>
</dbReference>
<dbReference type="VEuPathDB" id="VectorBase:PHUM471650"/>
<feature type="region of interest" description="Disordered" evidence="1">
    <location>
        <begin position="56"/>
        <end position="129"/>
    </location>
</feature>
<reference evidence="3" key="3">
    <citation type="submission" date="2021-02" db="UniProtKB">
        <authorList>
            <consortium name="EnsemblMetazoa"/>
        </authorList>
    </citation>
    <scope>IDENTIFICATION</scope>
    <source>
        <strain evidence="3">USDA</strain>
    </source>
</reference>
<dbReference type="EMBL" id="AAZO01005724">
    <property type="status" value="NOT_ANNOTATED_CDS"/>
    <property type="molecule type" value="Genomic_DNA"/>
</dbReference>
<feature type="compositionally biased region" description="Polar residues" evidence="1">
    <location>
        <begin position="25"/>
        <end position="34"/>
    </location>
</feature>
<feature type="region of interest" description="Disordered" evidence="1">
    <location>
        <begin position="1"/>
        <end position="38"/>
    </location>
</feature>
<feature type="compositionally biased region" description="Basic residues" evidence="1">
    <location>
        <begin position="236"/>
        <end position="265"/>
    </location>
</feature>
<dbReference type="OrthoDB" id="6763880at2759"/>
<organism>
    <name type="scientific">Pediculus humanus subsp. corporis</name>
    <name type="common">Body louse</name>
    <dbReference type="NCBI Taxonomy" id="121224"/>
    <lineage>
        <taxon>Eukaryota</taxon>
        <taxon>Metazoa</taxon>
        <taxon>Ecdysozoa</taxon>
        <taxon>Arthropoda</taxon>
        <taxon>Hexapoda</taxon>
        <taxon>Insecta</taxon>
        <taxon>Pterygota</taxon>
        <taxon>Neoptera</taxon>
        <taxon>Paraneoptera</taxon>
        <taxon>Psocodea</taxon>
        <taxon>Troctomorpha</taxon>
        <taxon>Phthiraptera</taxon>
        <taxon>Anoplura</taxon>
        <taxon>Pediculidae</taxon>
        <taxon>Pediculus</taxon>
    </lineage>
</organism>
<dbReference type="Proteomes" id="UP000009046">
    <property type="component" value="Unassembled WGS sequence"/>
</dbReference>
<reference evidence="2" key="2">
    <citation type="submission" date="2007-04" db="EMBL/GenBank/DDBJ databases">
        <title>The genome of the human body louse.</title>
        <authorList>
            <consortium name="The Human Body Louse Genome Consortium"/>
            <person name="Kirkness E."/>
            <person name="Walenz B."/>
            <person name="Hass B."/>
            <person name="Bruggner R."/>
            <person name="Strausberg R."/>
        </authorList>
    </citation>
    <scope>NUCLEOTIDE SEQUENCE</scope>
    <source>
        <strain evidence="2">USDA</strain>
    </source>
</reference>
<accession>E0VVY4</accession>
<feature type="region of interest" description="Disordered" evidence="1">
    <location>
        <begin position="234"/>
        <end position="265"/>
    </location>
</feature>
<dbReference type="RefSeq" id="XP_002430278.1">
    <property type="nucleotide sequence ID" value="XM_002430233.1"/>
</dbReference>